<reference evidence="11" key="1">
    <citation type="submission" date="2017-09" db="EMBL/GenBank/DDBJ databases">
        <authorList>
            <person name="Regsiter A."/>
            <person name="William W."/>
        </authorList>
    </citation>
    <scope>NUCLEOTIDE SEQUENCE [LARGE SCALE GENOMIC DNA]</scope>
    <source>
        <strain evidence="11">500-1</strain>
    </source>
</reference>
<evidence type="ECO:0000256" key="5">
    <source>
        <dbReference type="ARBA" id="ARBA00022692"/>
    </source>
</evidence>
<dbReference type="Proteomes" id="UP000219215">
    <property type="component" value="Chromosome DPRO"/>
</dbReference>
<evidence type="ECO:0000256" key="4">
    <source>
        <dbReference type="ARBA" id="ARBA00022519"/>
    </source>
</evidence>
<feature type="transmembrane region" description="Helical" evidence="8">
    <location>
        <begin position="529"/>
        <end position="548"/>
    </location>
</feature>
<dbReference type="OrthoDB" id="9795403at2"/>
<dbReference type="PANTHER" id="PTHR43357">
    <property type="entry name" value="INNER MEMBRANE ABC TRANSPORTER PERMEASE PROTEIN YDCV"/>
    <property type="match status" value="1"/>
</dbReference>
<keyword evidence="11" id="KW-1185">Reference proteome</keyword>
<comment type="subcellular location">
    <subcellularLocation>
        <location evidence="1">Cell inner membrane</location>
        <topology evidence="1">Multi-pass membrane protein</topology>
    </subcellularLocation>
    <subcellularLocation>
        <location evidence="8">Cell membrane</location>
        <topology evidence="8">Multi-pass membrane protein</topology>
    </subcellularLocation>
</comment>
<dbReference type="GO" id="GO:0055085">
    <property type="term" value="P:transmembrane transport"/>
    <property type="evidence" value="ECO:0007669"/>
    <property type="project" value="InterPro"/>
</dbReference>
<protein>
    <submittedName>
        <fullName evidence="10">Binding-protein-dependent transport systems inner membrane component</fullName>
    </submittedName>
</protein>
<evidence type="ECO:0000313" key="11">
    <source>
        <dbReference type="Proteomes" id="UP000219215"/>
    </source>
</evidence>
<dbReference type="InterPro" id="IPR000515">
    <property type="entry name" value="MetI-like"/>
</dbReference>
<feature type="transmembrane region" description="Helical" evidence="8">
    <location>
        <begin position="302"/>
        <end position="328"/>
    </location>
</feature>
<gene>
    <name evidence="10" type="ORF">DPRO_0992</name>
</gene>
<feature type="transmembrane region" description="Helical" evidence="8">
    <location>
        <begin position="348"/>
        <end position="366"/>
    </location>
</feature>
<evidence type="ECO:0000256" key="3">
    <source>
        <dbReference type="ARBA" id="ARBA00022475"/>
    </source>
</evidence>
<feature type="domain" description="ABC transmembrane type-1" evidence="9">
    <location>
        <begin position="342"/>
        <end position="548"/>
    </location>
</feature>
<evidence type="ECO:0000259" key="9">
    <source>
        <dbReference type="PROSITE" id="PS50928"/>
    </source>
</evidence>
<sequence length="554" mass="60101">MPHTLKARAAGEGGFLSRRRLFHFQSPGWFFGAVLLALAAAVPLLVIVGHLLVPQQEVWKHLVENVLGTLVSNTALLLACIVPLTAVMGVGLGWLTGACDYPGRKFFAWALVLPFAIPPYVFAFVYLGLFDFSGPVQTALRAAFPSIGFIDIRNGFGVASILSLAFYPYVYLMARSAFMTQGRTAMEAARTLGMKPSRAFFKVALPMARPFVAAGLVLVCMESLADFGAVSIFNYDTFTTAIYKAWFGLFSLESAAQISSVLAIFVLTALVVEQRLRTRMRYTEAGRSSQADRIKLSGVWRWSAFGASSLVFLLAFVIPCIQLGMWAWEVVGPDTVRYFDYSVKTLSLGLVGAVVTTMSAMVLAFAKRNDPGTTITWTSRIATLGYALPGTVLAVGIFIPAAWLDNGLIAFVAWVTGTKPAPFIQGSLGLMIVAYAIRFLAAGFGSVDAAMQRITPSIGEAARTMGVTGAALLRRIYLPMLNKGLMTGAILVLVDVMKEMPITLMMRPFGWDTLSVKIYEYTSEGEWELAAIPAVVLILVGLLPVLLLTRQSEK</sequence>
<keyword evidence="4" id="KW-0997">Cell inner membrane</keyword>
<dbReference type="Pfam" id="PF00528">
    <property type="entry name" value="BPD_transp_1"/>
    <property type="match status" value="2"/>
</dbReference>
<evidence type="ECO:0000256" key="2">
    <source>
        <dbReference type="ARBA" id="ARBA00022448"/>
    </source>
</evidence>
<feature type="transmembrane region" description="Helical" evidence="8">
    <location>
        <begin position="245"/>
        <end position="272"/>
    </location>
</feature>
<keyword evidence="7 8" id="KW-0472">Membrane</keyword>
<dbReference type="KEGG" id="pprf:DPRO_0992"/>
<feature type="transmembrane region" description="Helical" evidence="8">
    <location>
        <begin position="156"/>
        <end position="178"/>
    </location>
</feature>
<dbReference type="CDD" id="cd06261">
    <property type="entry name" value="TM_PBP2"/>
    <property type="match status" value="2"/>
</dbReference>
<feature type="transmembrane region" description="Helical" evidence="8">
    <location>
        <begin position="28"/>
        <end position="53"/>
    </location>
</feature>
<dbReference type="PROSITE" id="PS50928">
    <property type="entry name" value="ABC_TM1"/>
    <property type="match status" value="2"/>
</dbReference>
<feature type="domain" description="ABC transmembrane type-1" evidence="9">
    <location>
        <begin position="71"/>
        <end position="271"/>
    </location>
</feature>
<name>A0A2C8F6X4_9BACT</name>
<feature type="transmembrane region" description="Helical" evidence="8">
    <location>
        <begin position="386"/>
        <end position="403"/>
    </location>
</feature>
<organism evidence="10 11">
    <name type="scientific">Pseudodesulfovibrio profundus</name>
    <dbReference type="NCBI Taxonomy" id="57320"/>
    <lineage>
        <taxon>Bacteria</taxon>
        <taxon>Pseudomonadati</taxon>
        <taxon>Thermodesulfobacteriota</taxon>
        <taxon>Desulfovibrionia</taxon>
        <taxon>Desulfovibrionales</taxon>
        <taxon>Desulfovibrionaceae</taxon>
    </lineage>
</organism>
<dbReference type="RefSeq" id="WP_097011055.1">
    <property type="nucleotide sequence ID" value="NZ_LT907975.1"/>
</dbReference>
<dbReference type="EMBL" id="LT907975">
    <property type="protein sequence ID" value="SOB57879.1"/>
    <property type="molecule type" value="Genomic_DNA"/>
</dbReference>
<dbReference type="FunFam" id="1.10.3720.10:FF:000088">
    <property type="entry name" value="Iron(III) ABC transporter, permease protein"/>
    <property type="match status" value="1"/>
</dbReference>
<keyword evidence="2 8" id="KW-0813">Transport</keyword>
<accession>A0A2C8F6X4</accession>
<feature type="transmembrane region" description="Helical" evidence="8">
    <location>
        <begin position="107"/>
        <end position="129"/>
    </location>
</feature>
<evidence type="ECO:0000256" key="1">
    <source>
        <dbReference type="ARBA" id="ARBA00004429"/>
    </source>
</evidence>
<evidence type="ECO:0000313" key="10">
    <source>
        <dbReference type="EMBL" id="SOB57879.1"/>
    </source>
</evidence>
<dbReference type="InterPro" id="IPR035906">
    <property type="entry name" value="MetI-like_sf"/>
</dbReference>
<dbReference type="PANTHER" id="PTHR43357:SF3">
    <property type="entry name" value="FE(3+)-TRANSPORT SYSTEM PERMEASE PROTEIN FBPB 2"/>
    <property type="match status" value="1"/>
</dbReference>
<dbReference type="SUPFAM" id="SSF161098">
    <property type="entry name" value="MetI-like"/>
    <property type="match status" value="2"/>
</dbReference>
<keyword evidence="5 8" id="KW-0812">Transmembrane</keyword>
<keyword evidence="3" id="KW-1003">Cell membrane</keyword>
<feature type="transmembrane region" description="Helical" evidence="8">
    <location>
        <begin position="199"/>
        <end position="225"/>
    </location>
</feature>
<dbReference type="AlphaFoldDB" id="A0A2C8F6X4"/>
<keyword evidence="6 8" id="KW-1133">Transmembrane helix</keyword>
<evidence type="ECO:0000256" key="7">
    <source>
        <dbReference type="ARBA" id="ARBA00023136"/>
    </source>
</evidence>
<dbReference type="GO" id="GO:0005886">
    <property type="term" value="C:plasma membrane"/>
    <property type="evidence" value="ECO:0007669"/>
    <property type="project" value="UniProtKB-SubCell"/>
</dbReference>
<evidence type="ECO:0000256" key="6">
    <source>
        <dbReference type="ARBA" id="ARBA00022989"/>
    </source>
</evidence>
<proteinExistence type="inferred from homology"/>
<comment type="similarity">
    <text evidence="8">Belongs to the binding-protein-dependent transport system permease family.</text>
</comment>
<feature type="transmembrane region" description="Helical" evidence="8">
    <location>
        <begin position="73"/>
        <end position="95"/>
    </location>
</feature>
<evidence type="ECO:0000256" key="8">
    <source>
        <dbReference type="RuleBase" id="RU363032"/>
    </source>
</evidence>
<feature type="transmembrane region" description="Helical" evidence="8">
    <location>
        <begin position="423"/>
        <end position="444"/>
    </location>
</feature>
<dbReference type="Gene3D" id="1.10.3720.10">
    <property type="entry name" value="MetI-like"/>
    <property type="match status" value="2"/>
</dbReference>